<keyword evidence="10" id="KW-1185">Reference proteome</keyword>
<comment type="subcellular location">
    <subcellularLocation>
        <location evidence="8">Cytoplasm</location>
    </subcellularLocation>
</comment>
<dbReference type="InterPro" id="IPR042176">
    <property type="entry name" value="Pantoate_ligase_C"/>
</dbReference>
<comment type="catalytic activity">
    <reaction evidence="7 8">
        <text>(R)-pantoate + beta-alanine + ATP = (R)-pantothenate + AMP + diphosphate + H(+)</text>
        <dbReference type="Rhea" id="RHEA:10912"/>
        <dbReference type="ChEBI" id="CHEBI:15378"/>
        <dbReference type="ChEBI" id="CHEBI:15980"/>
        <dbReference type="ChEBI" id="CHEBI:29032"/>
        <dbReference type="ChEBI" id="CHEBI:30616"/>
        <dbReference type="ChEBI" id="CHEBI:33019"/>
        <dbReference type="ChEBI" id="CHEBI:57966"/>
        <dbReference type="ChEBI" id="CHEBI:456215"/>
        <dbReference type="EC" id="6.3.2.1"/>
    </reaction>
</comment>
<dbReference type="InterPro" id="IPR014729">
    <property type="entry name" value="Rossmann-like_a/b/a_fold"/>
</dbReference>
<evidence type="ECO:0000256" key="7">
    <source>
        <dbReference type="ARBA" id="ARBA00048258"/>
    </source>
</evidence>
<reference evidence="10" key="1">
    <citation type="journal article" date="2019" name="Int. J. Syst. Evol. Microbiol.">
        <title>The Global Catalogue of Microorganisms (GCM) 10K type strain sequencing project: providing services to taxonomists for standard genome sequencing and annotation.</title>
        <authorList>
            <consortium name="The Broad Institute Genomics Platform"/>
            <consortium name="The Broad Institute Genome Sequencing Center for Infectious Disease"/>
            <person name="Wu L."/>
            <person name="Ma J."/>
        </authorList>
    </citation>
    <scope>NUCLEOTIDE SEQUENCE [LARGE SCALE GENOMIC DNA]</scope>
    <source>
        <strain evidence="10">JCM 9371</strain>
    </source>
</reference>
<feature type="binding site" evidence="8">
    <location>
        <position position="194"/>
    </location>
    <ligand>
        <name>ATP</name>
        <dbReference type="ChEBI" id="CHEBI:30616"/>
    </ligand>
</feature>
<accession>A0ABW2XU99</accession>
<evidence type="ECO:0000313" key="10">
    <source>
        <dbReference type="Proteomes" id="UP001597063"/>
    </source>
</evidence>
<dbReference type="Pfam" id="PF02569">
    <property type="entry name" value="Pantoate_ligase"/>
    <property type="match status" value="1"/>
</dbReference>
<keyword evidence="8" id="KW-0963">Cytoplasm</keyword>
<name>A0ABW2XU99_9ACTN</name>
<feature type="binding site" evidence="8">
    <location>
        <position position="79"/>
    </location>
    <ligand>
        <name>(R)-pantoate</name>
        <dbReference type="ChEBI" id="CHEBI:15980"/>
    </ligand>
</feature>
<evidence type="ECO:0000313" key="9">
    <source>
        <dbReference type="EMBL" id="MFD0689964.1"/>
    </source>
</evidence>
<comment type="similarity">
    <text evidence="2 8">Belongs to the pantothenate synthetase family.</text>
</comment>
<feature type="active site" description="Proton donor" evidence="8">
    <location>
        <position position="55"/>
    </location>
</feature>
<keyword evidence="6 8" id="KW-0067">ATP-binding</keyword>
<sequence length="307" mass="33124">MRNRRQEDDVTATSAHGVPVLVETRRRLAEMREEFRADGRAVALVPTMGALHDGHRALIRHARERADVVAVSIFLNPRQFLPGEDFDRYPRTLDTDMDACRAEGVDVVFAPQRAEVYPDEPWVTVNPGPMADVLEGERRPGHFDGVLLVVLKLFNIVRPDLAVFGEKDAQQLALIRRMVADLDVPVAIEAVPTVREADGLALSSRNVHLSPAERRSALSLVRALRAGLAEAGNGAAAVLKAGRAVLAEAAALDPPVRTDYLELVEPRTFRIAEADASGPAVLAVAATVGATRLIDNVPVVLGGAARS</sequence>
<gene>
    <name evidence="8 9" type="primary">panC</name>
    <name evidence="9" type="ORF">ACFQZM_36125</name>
</gene>
<dbReference type="NCBIfam" id="TIGR00018">
    <property type="entry name" value="panC"/>
    <property type="match status" value="1"/>
</dbReference>
<evidence type="ECO:0000256" key="1">
    <source>
        <dbReference type="ARBA" id="ARBA00004990"/>
    </source>
</evidence>
<feature type="binding site" evidence="8">
    <location>
        <begin position="202"/>
        <end position="205"/>
    </location>
    <ligand>
        <name>ATP</name>
        <dbReference type="ChEBI" id="CHEBI:30616"/>
    </ligand>
</feature>
<keyword evidence="5 8" id="KW-0547">Nucleotide-binding</keyword>
<comment type="pathway">
    <text evidence="1 8">Cofactor biosynthesis; (R)-pantothenate biosynthesis; (R)-pantothenate from (R)-pantoate and beta-alanine: step 1/1.</text>
</comment>
<dbReference type="RefSeq" id="WP_131760925.1">
    <property type="nucleotide sequence ID" value="NZ_CAACUY010000137.1"/>
</dbReference>
<comment type="miscellaneous">
    <text evidence="8">The reaction proceeds by a bi uni uni bi ping pong mechanism.</text>
</comment>
<feature type="binding site" evidence="8">
    <location>
        <position position="171"/>
    </location>
    <ligand>
        <name>(R)-pantoate</name>
        <dbReference type="ChEBI" id="CHEBI:15980"/>
    </ligand>
</feature>
<comment type="function">
    <text evidence="8">Catalyzes the condensation of pantoate with beta-alanine in an ATP-dependent reaction via a pantoyl-adenylate intermediate.</text>
</comment>
<dbReference type="Proteomes" id="UP001597063">
    <property type="component" value="Unassembled WGS sequence"/>
</dbReference>
<keyword evidence="3 8" id="KW-0436">Ligase</keyword>
<dbReference type="GO" id="GO:0004592">
    <property type="term" value="F:pantoate-beta-alanine ligase activity"/>
    <property type="evidence" value="ECO:0007669"/>
    <property type="project" value="UniProtKB-EC"/>
</dbReference>
<evidence type="ECO:0000256" key="5">
    <source>
        <dbReference type="ARBA" id="ARBA00022741"/>
    </source>
</evidence>
<comment type="subunit">
    <text evidence="8">Homodimer.</text>
</comment>
<feature type="binding site" evidence="8">
    <location>
        <begin position="165"/>
        <end position="168"/>
    </location>
    <ligand>
        <name>ATP</name>
        <dbReference type="ChEBI" id="CHEBI:30616"/>
    </ligand>
</feature>
<dbReference type="SUPFAM" id="SSF52374">
    <property type="entry name" value="Nucleotidylyl transferase"/>
    <property type="match status" value="1"/>
</dbReference>
<feature type="binding site" evidence="8">
    <location>
        <begin position="48"/>
        <end position="55"/>
    </location>
    <ligand>
        <name>ATP</name>
        <dbReference type="ChEBI" id="CHEBI:30616"/>
    </ligand>
</feature>
<evidence type="ECO:0000256" key="6">
    <source>
        <dbReference type="ARBA" id="ARBA00022840"/>
    </source>
</evidence>
<dbReference type="Gene3D" id="3.40.50.620">
    <property type="entry name" value="HUPs"/>
    <property type="match status" value="1"/>
</dbReference>
<feature type="binding site" evidence="8">
    <location>
        <position position="79"/>
    </location>
    <ligand>
        <name>beta-alanine</name>
        <dbReference type="ChEBI" id="CHEBI:57966"/>
    </ligand>
</feature>
<dbReference type="Gene3D" id="3.30.1300.10">
    <property type="entry name" value="Pantoate-beta-alanine ligase, C-terminal domain"/>
    <property type="match status" value="1"/>
</dbReference>
<dbReference type="PANTHER" id="PTHR21299:SF1">
    <property type="entry name" value="PANTOATE--BETA-ALANINE LIGASE"/>
    <property type="match status" value="1"/>
</dbReference>
<dbReference type="EMBL" id="JBHTGP010000018">
    <property type="protein sequence ID" value="MFD0689964.1"/>
    <property type="molecule type" value="Genomic_DNA"/>
</dbReference>
<organism evidence="9 10">
    <name type="scientific">Actinomadura fibrosa</name>
    <dbReference type="NCBI Taxonomy" id="111802"/>
    <lineage>
        <taxon>Bacteria</taxon>
        <taxon>Bacillati</taxon>
        <taxon>Actinomycetota</taxon>
        <taxon>Actinomycetes</taxon>
        <taxon>Streptosporangiales</taxon>
        <taxon>Thermomonosporaceae</taxon>
        <taxon>Actinomadura</taxon>
    </lineage>
</organism>
<evidence type="ECO:0000256" key="4">
    <source>
        <dbReference type="ARBA" id="ARBA00022655"/>
    </source>
</evidence>
<keyword evidence="4 8" id="KW-0566">Pantothenate biosynthesis</keyword>
<dbReference type="PANTHER" id="PTHR21299">
    <property type="entry name" value="CYTIDYLATE KINASE/PANTOATE-BETA-ALANINE LIGASE"/>
    <property type="match status" value="1"/>
</dbReference>
<evidence type="ECO:0000256" key="3">
    <source>
        <dbReference type="ARBA" id="ARBA00022598"/>
    </source>
</evidence>
<evidence type="ECO:0000256" key="2">
    <source>
        <dbReference type="ARBA" id="ARBA00009256"/>
    </source>
</evidence>
<dbReference type="CDD" id="cd00560">
    <property type="entry name" value="PanC"/>
    <property type="match status" value="1"/>
</dbReference>
<evidence type="ECO:0000256" key="8">
    <source>
        <dbReference type="HAMAP-Rule" id="MF_00158"/>
    </source>
</evidence>
<protein>
    <recommendedName>
        <fullName evidence="8">Pantothenate synthetase</fullName>
        <shortName evidence="8">PS</shortName>
        <ecNumber evidence="8">6.3.2.1</ecNumber>
    </recommendedName>
    <alternativeName>
        <fullName evidence="8">Pantoate--beta-alanine ligase</fullName>
    </alternativeName>
    <alternativeName>
        <fullName evidence="8">Pantoate-activating enzyme</fullName>
    </alternativeName>
</protein>
<dbReference type="InterPro" id="IPR003721">
    <property type="entry name" value="Pantoate_ligase"/>
</dbReference>
<comment type="caution">
    <text evidence="9">The sequence shown here is derived from an EMBL/GenBank/DDBJ whole genome shotgun (WGS) entry which is preliminary data.</text>
</comment>
<proteinExistence type="inferred from homology"/>
<dbReference type="HAMAP" id="MF_00158">
    <property type="entry name" value="PanC"/>
    <property type="match status" value="1"/>
</dbReference>
<dbReference type="EC" id="6.3.2.1" evidence="8"/>